<dbReference type="RefSeq" id="XP_033600242.1">
    <property type="nucleotide sequence ID" value="XM_033745562.1"/>
</dbReference>
<dbReference type="PROSITE" id="PS00463">
    <property type="entry name" value="ZN2_CY6_FUNGAL_1"/>
    <property type="match status" value="1"/>
</dbReference>
<evidence type="ECO:0000313" key="8">
    <source>
        <dbReference type="EMBL" id="KAF2757791.1"/>
    </source>
</evidence>
<comment type="subcellular location">
    <subcellularLocation>
        <location evidence="1">Nucleus</location>
    </subcellularLocation>
</comment>
<dbReference type="OrthoDB" id="9986881at2759"/>
<evidence type="ECO:0000256" key="5">
    <source>
        <dbReference type="SAM" id="Coils"/>
    </source>
</evidence>
<keyword evidence="9" id="KW-1185">Reference proteome</keyword>
<dbReference type="GeneID" id="54486616"/>
<dbReference type="CDD" id="cd00067">
    <property type="entry name" value="GAL4"/>
    <property type="match status" value="1"/>
</dbReference>
<dbReference type="AlphaFoldDB" id="A0A6A6W9M2"/>
<evidence type="ECO:0000259" key="7">
    <source>
        <dbReference type="PROSITE" id="PS50048"/>
    </source>
</evidence>
<dbReference type="PANTHER" id="PTHR46910">
    <property type="entry name" value="TRANSCRIPTION FACTOR PDR1"/>
    <property type="match status" value="1"/>
</dbReference>
<dbReference type="SUPFAM" id="SSF57701">
    <property type="entry name" value="Zn2/Cys6 DNA-binding domain"/>
    <property type="match status" value="1"/>
</dbReference>
<evidence type="ECO:0000256" key="4">
    <source>
        <dbReference type="ARBA" id="ARBA00023242"/>
    </source>
</evidence>
<feature type="compositionally biased region" description="Low complexity" evidence="6">
    <location>
        <begin position="196"/>
        <end position="206"/>
    </location>
</feature>
<proteinExistence type="predicted"/>
<organism evidence="8 9">
    <name type="scientific">Pseudovirgaria hyperparasitica</name>
    <dbReference type="NCBI Taxonomy" id="470096"/>
    <lineage>
        <taxon>Eukaryota</taxon>
        <taxon>Fungi</taxon>
        <taxon>Dikarya</taxon>
        <taxon>Ascomycota</taxon>
        <taxon>Pezizomycotina</taxon>
        <taxon>Dothideomycetes</taxon>
        <taxon>Dothideomycetes incertae sedis</taxon>
        <taxon>Acrospermales</taxon>
        <taxon>Acrospermaceae</taxon>
        <taxon>Pseudovirgaria</taxon>
    </lineage>
</organism>
<keyword evidence="3" id="KW-0238">DNA-binding</keyword>
<evidence type="ECO:0000313" key="9">
    <source>
        <dbReference type="Proteomes" id="UP000799437"/>
    </source>
</evidence>
<dbReference type="PANTHER" id="PTHR46910:SF3">
    <property type="entry name" value="HALOTOLERANCE PROTEIN 9-RELATED"/>
    <property type="match status" value="1"/>
</dbReference>
<evidence type="ECO:0000256" key="3">
    <source>
        <dbReference type="ARBA" id="ARBA00023125"/>
    </source>
</evidence>
<accession>A0A6A6W9M2</accession>
<dbReference type="GO" id="GO:0005634">
    <property type="term" value="C:nucleus"/>
    <property type="evidence" value="ECO:0007669"/>
    <property type="project" value="UniProtKB-SubCell"/>
</dbReference>
<feature type="coiled-coil region" evidence="5">
    <location>
        <begin position="91"/>
        <end position="118"/>
    </location>
</feature>
<keyword evidence="5" id="KW-0175">Coiled coil</keyword>
<reference evidence="8" key="1">
    <citation type="journal article" date="2020" name="Stud. Mycol.">
        <title>101 Dothideomycetes genomes: a test case for predicting lifestyles and emergence of pathogens.</title>
        <authorList>
            <person name="Haridas S."/>
            <person name="Albert R."/>
            <person name="Binder M."/>
            <person name="Bloem J."/>
            <person name="Labutti K."/>
            <person name="Salamov A."/>
            <person name="Andreopoulos B."/>
            <person name="Baker S."/>
            <person name="Barry K."/>
            <person name="Bills G."/>
            <person name="Bluhm B."/>
            <person name="Cannon C."/>
            <person name="Castanera R."/>
            <person name="Culley D."/>
            <person name="Daum C."/>
            <person name="Ezra D."/>
            <person name="Gonzalez J."/>
            <person name="Henrissat B."/>
            <person name="Kuo A."/>
            <person name="Liang C."/>
            <person name="Lipzen A."/>
            <person name="Lutzoni F."/>
            <person name="Magnuson J."/>
            <person name="Mondo S."/>
            <person name="Nolan M."/>
            <person name="Ohm R."/>
            <person name="Pangilinan J."/>
            <person name="Park H.-J."/>
            <person name="Ramirez L."/>
            <person name="Alfaro M."/>
            <person name="Sun H."/>
            <person name="Tritt A."/>
            <person name="Yoshinaga Y."/>
            <person name="Zwiers L.-H."/>
            <person name="Turgeon B."/>
            <person name="Goodwin S."/>
            <person name="Spatafora J."/>
            <person name="Crous P."/>
            <person name="Grigoriev I."/>
        </authorList>
    </citation>
    <scope>NUCLEOTIDE SEQUENCE</scope>
    <source>
        <strain evidence="8">CBS 121739</strain>
    </source>
</reference>
<dbReference type="Pfam" id="PF00172">
    <property type="entry name" value="Zn_clus"/>
    <property type="match status" value="1"/>
</dbReference>
<dbReference type="Proteomes" id="UP000799437">
    <property type="component" value="Unassembled WGS sequence"/>
</dbReference>
<evidence type="ECO:0000256" key="1">
    <source>
        <dbReference type="ARBA" id="ARBA00004123"/>
    </source>
</evidence>
<gene>
    <name evidence="8" type="ORF">EJ05DRAFT_486800</name>
</gene>
<dbReference type="EMBL" id="ML996573">
    <property type="protein sequence ID" value="KAF2757791.1"/>
    <property type="molecule type" value="Genomic_DNA"/>
</dbReference>
<dbReference type="SMART" id="SM00066">
    <property type="entry name" value="GAL4"/>
    <property type="match status" value="1"/>
</dbReference>
<keyword evidence="2" id="KW-0479">Metal-binding</keyword>
<feature type="region of interest" description="Disordered" evidence="6">
    <location>
        <begin position="190"/>
        <end position="213"/>
    </location>
</feature>
<keyword evidence="4" id="KW-0539">Nucleus</keyword>
<dbReference type="InterPro" id="IPR050987">
    <property type="entry name" value="AtrR-like"/>
</dbReference>
<dbReference type="InterPro" id="IPR036864">
    <property type="entry name" value="Zn2-C6_fun-type_DNA-bd_sf"/>
</dbReference>
<sequence>MSTDSVHKDDVEWPVRRATIGESSSTTSELSPIPAVAGRTRRKSITTACERCRRRKIRCDGNQPCATCARFMVNCVRPSKHRERFGPDHSFIEHREQQAALEDRVRRLETQLAETRMQSNLNDTEDLFSDWQGEDDDMSMPHLGLRLDTDMSHPQRSFSYDDQLGNPFLGHLTPTDIPMIEITGCESPFPRPLSPSPSMLSASGISRTSTPDAYTATTPASHPAHLVAPNPAVSISPPVSPQGRVNTWDFAGMDDFSSFLSPSLGIVEEGMSRRSSISSLGLDQDLSAMNLAFPDFFDNSQLYGQSTGTFTQLHHSPPQMPSRDTGSHEPYRHVALSKPEAQQLTEIFFAKFAPMQAPINRDGLQICLEAVYSLPDFSSAMTLEATKILSSVPSCSLDAAKFQVFIILATALRMVGAPIGSSNAARCEALYGLAMQQTLSSRFWNKDQGVEMALLLAVFAKACSTG</sequence>
<protein>
    <recommendedName>
        <fullName evidence="7">Zn(2)-C6 fungal-type domain-containing protein</fullName>
    </recommendedName>
</protein>
<dbReference type="GO" id="GO:0000981">
    <property type="term" value="F:DNA-binding transcription factor activity, RNA polymerase II-specific"/>
    <property type="evidence" value="ECO:0007669"/>
    <property type="project" value="InterPro"/>
</dbReference>
<dbReference type="PROSITE" id="PS50048">
    <property type="entry name" value="ZN2_CY6_FUNGAL_2"/>
    <property type="match status" value="1"/>
</dbReference>
<dbReference type="GO" id="GO:0008270">
    <property type="term" value="F:zinc ion binding"/>
    <property type="evidence" value="ECO:0007669"/>
    <property type="project" value="InterPro"/>
</dbReference>
<feature type="domain" description="Zn(2)-C6 fungal-type" evidence="7">
    <location>
        <begin position="48"/>
        <end position="77"/>
    </location>
</feature>
<dbReference type="GO" id="GO:0003677">
    <property type="term" value="F:DNA binding"/>
    <property type="evidence" value="ECO:0007669"/>
    <property type="project" value="UniProtKB-KW"/>
</dbReference>
<dbReference type="Gene3D" id="4.10.240.10">
    <property type="entry name" value="Zn(2)-C6 fungal-type DNA-binding domain"/>
    <property type="match status" value="1"/>
</dbReference>
<evidence type="ECO:0000256" key="6">
    <source>
        <dbReference type="SAM" id="MobiDB-lite"/>
    </source>
</evidence>
<dbReference type="InterPro" id="IPR001138">
    <property type="entry name" value="Zn2Cys6_DnaBD"/>
</dbReference>
<name>A0A6A6W9M2_9PEZI</name>
<evidence type="ECO:0000256" key="2">
    <source>
        <dbReference type="ARBA" id="ARBA00022723"/>
    </source>
</evidence>